<accession>A0AA48RDK2</accession>
<sequence length="168" mass="18789">MKDVARAMDGRTDEELEALKDTDGEDEGDVDADTSSDDADELRRDPAPLLDTHVPADLPQRLAVLDEEKAALVQKFDDGEITAREYSEGLEAIADKRNDADWTRRKAEFAREQHQAAVNRNWENSVSKFMTTTGKDITARGEGALLAFDSYVKKVTIDSFLAEKRARQ</sequence>
<gene>
    <name evidence="2" type="ORF">AMST5_01319</name>
</gene>
<evidence type="ECO:0000313" key="2">
    <source>
        <dbReference type="EMBL" id="CAJ0860622.1"/>
    </source>
</evidence>
<protein>
    <submittedName>
        <fullName evidence="2">Uncharacterized protein</fullName>
    </submittedName>
</protein>
<organism evidence="2">
    <name type="scientific">freshwater sediment metagenome</name>
    <dbReference type="NCBI Taxonomy" id="556182"/>
    <lineage>
        <taxon>unclassified sequences</taxon>
        <taxon>metagenomes</taxon>
        <taxon>ecological metagenomes</taxon>
    </lineage>
</organism>
<proteinExistence type="predicted"/>
<name>A0AA48RDK2_9ZZZZ</name>
<feature type="region of interest" description="Disordered" evidence="1">
    <location>
        <begin position="1"/>
        <end position="53"/>
    </location>
</feature>
<dbReference type="AlphaFoldDB" id="A0AA48RDK2"/>
<reference evidence="2" key="1">
    <citation type="submission" date="2023-07" db="EMBL/GenBank/DDBJ databases">
        <authorList>
            <person name="Pelsma A.J. K."/>
        </authorList>
    </citation>
    <scope>NUCLEOTIDE SEQUENCE</scope>
</reference>
<evidence type="ECO:0000256" key="1">
    <source>
        <dbReference type="SAM" id="MobiDB-lite"/>
    </source>
</evidence>
<feature type="compositionally biased region" description="Acidic residues" evidence="1">
    <location>
        <begin position="23"/>
        <end position="40"/>
    </location>
</feature>
<feature type="compositionally biased region" description="Basic and acidic residues" evidence="1">
    <location>
        <begin position="1"/>
        <end position="22"/>
    </location>
</feature>
<dbReference type="EMBL" id="OY288114">
    <property type="protein sequence ID" value="CAJ0860622.1"/>
    <property type="molecule type" value="Genomic_DNA"/>
</dbReference>